<evidence type="ECO:0000313" key="2">
    <source>
        <dbReference type="EMBL" id="UYQ60689.1"/>
    </source>
</evidence>
<dbReference type="EMBL" id="CP107567">
    <property type="protein sequence ID" value="UYQ60689.1"/>
    <property type="molecule type" value="Genomic_DNA"/>
</dbReference>
<keyword evidence="3" id="KW-1185">Reference proteome</keyword>
<sequence length="56" mass="6132">MRWIWCSQTGFRPCWGLVSGVVEADELDDAAFTTDSSAADRSGEAPRSAKRLLGTR</sequence>
<evidence type="ECO:0000256" key="1">
    <source>
        <dbReference type="SAM" id="MobiDB-lite"/>
    </source>
</evidence>
<dbReference type="Proteomes" id="UP001163878">
    <property type="component" value="Chromosome"/>
</dbReference>
<dbReference type="RefSeq" id="WP_264241895.1">
    <property type="nucleotide sequence ID" value="NZ_CP107567.1"/>
</dbReference>
<organism evidence="2 3">
    <name type="scientific">Streptomyces peucetius</name>
    <dbReference type="NCBI Taxonomy" id="1950"/>
    <lineage>
        <taxon>Bacteria</taxon>
        <taxon>Bacillati</taxon>
        <taxon>Actinomycetota</taxon>
        <taxon>Actinomycetes</taxon>
        <taxon>Kitasatosporales</taxon>
        <taxon>Streptomycetaceae</taxon>
        <taxon>Streptomyces</taxon>
    </lineage>
</organism>
<protein>
    <submittedName>
        <fullName evidence="2">Uncharacterized protein</fullName>
    </submittedName>
</protein>
<reference evidence="2" key="1">
    <citation type="submission" date="2022-10" db="EMBL/GenBank/DDBJ databases">
        <title>Cytochrome P450 Catalyzes Benzene Ring Formation in the Biosynthesis of Trialkyl-Substituted Aromatic Polyketides.</title>
        <authorList>
            <person name="Zhao E."/>
            <person name="Ge H."/>
        </authorList>
    </citation>
    <scope>NUCLEOTIDE SEQUENCE</scope>
    <source>
        <strain evidence="2">NA0869</strain>
    </source>
</reference>
<name>A0ABY6I154_STRPE</name>
<accession>A0ABY6I154</accession>
<proteinExistence type="predicted"/>
<gene>
    <name evidence="2" type="ORF">OGH68_03900</name>
</gene>
<feature type="region of interest" description="Disordered" evidence="1">
    <location>
        <begin position="34"/>
        <end position="56"/>
    </location>
</feature>
<evidence type="ECO:0000313" key="3">
    <source>
        <dbReference type="Proteomes" id="UP001163878"/>
    </source>
</evidence>